<dbReference type="InterPro" id="IPR055414">
    <property type="entry name" value="LRR_R13L4/SHOC2-like"/>
</dbReference>
<dbReference type="SUPFAM" id="SSF52058">
    <property type="entry name" value="L domain-like"/>
    <property type="match status" value="1"/>
</dbReference>
<dbReference type="InterPro" id="IPR050216">
    <property type="entry name" value="LRR_domain-containing"/>
</dbReference>
<evidence type="ECO:0008006" key="7">
    <source>
        <dbReference type="Google" id="ProtNLM"/>
    </source>
</evidence>
<evidence type="ECO:0000256" key="1">
    <source>
        <dbReference type="ARBA" id="ARBA00022614"/>
    </source>
</evidence>
<dbReference type="InterPro" id="IPR049625">
    <property type="entry name" value="Glyco_transf_61_cat"/>
</dbReference>
<organism evidence="5 6">
    <name type="scientific">Aureococcus anophagefferens</name>
    <name type="common">Harmful bloom alga</name>
    <dbReference type="NCBI Taxonomy" id="44056"/>
    <lineage>
        <taxon>Eukaryota</taxon>
        <taxon>Sar</taxon>
        <taxon>Stramenopiles</taxon>
        <taxon>Ochrophyta</taxon>
        <taxon>Pelagophyceae</taxon>
        <taxon>Pelagomonadales</taxon>
        <taxon>Pelagomonadaceae</taxon>
        <taxon>Aureococcus</taxon>
    </lineage>
</organism>
<reference evidence="5 6" key="1">
    <citation type="submission" date="2024-03" db="EMBL/GenBank/DDBJ databases">
        <title>Aureococcus anophagefferens CCMP1851 and Kratosvirus quantuckense: Draft genome of a second virus-susceptible host strain in the model system.</title>
        <authorList>
            <person name="Chase E."/>
            <person name="Truchon A.R."/>
            <person name="Schepens W."/>
            <person name="Wilhelm S.W."/>
        </authorList>
    </citation>
    <scope>NUCLEOTIDE SEQUENCE [LARGE SCALE GENOMIC DNA]</scope>
    <source>
        <strain evidence="5 6">CCMP1851</strain>
    </source>
</reference>
<dbReference type="Pfam" id="PF04577">
    <property type="entry name" value="Glyco_transf_61"/>
    <property type="match status" value="1"/>
</dbReference>
<dbReference type="PROSITE" id="PS51450">
    <property type="entry name" value="LRR"/>
    <property type="match status" value="1"/>
</dbReference>
<dbReference type="PANTHER" id="PTHR48051">
    <property type="match status" value="1"/>
</dbReference>
<dbReference type="Proteomes" id="UP001363151">
    <property type="component" value="Unassembled WGS sequence"/>
</dbReference>
<accession>A0ABR1FZ17</accession>
<dbReference type="Pfam" id="PF23598">
    <property type="entry name" value="LRR_14"/>
    <property type="match status" value="1"/>
</dbReference>
<dbReference type="EMBL" id="JBBJCI010000201">
    <property type="protein sequence ID" value="KAK7241520.1"/>
    <property type="molecule type" value="Genomic_DNA"/>
</dbReference>
<comment type="caution">
    <text evidence="5">The sequence shown here is derived from an EMBL/GenBank/DDBJ whole genome shotgun (WGS) entry which is preliminary data.</text>
</comment>
<evidence type="ECO:0000259" key="3">
    <source>
        <dbReference type="Pfam" id="PF04577"/>
    </source>
</evidence>
<keyword evidence="2" id="KW-0677">Repeat</keyword>
<dbReference type="Gene3D" id="3.80.10.10">
    <property type="entry name" value="Ribonuclease Inhibitor"/>
    <property type="match status" value="2"/>
</dbReference>
<dbReference type="InterPro" id="IPR001611">
    <property type="entry name" value="Leu-rich_rpt"/>
</dbReference>
<dbReference type="InterPro" id="IPR032675">
    <property type="entry name" value="LRR_dom_sf"/>
</dbReference>
<dbReference type="PANTHER" id="PTHR48051:SF54">
    <property type="entry name" value="LEUCINE-RICH REPEAT-CONTAINING PROTEIN"/>
    <property type="match status" value="1"/>
</dbReference>
<dbReference type="InterPro" id="IPR003591">
    <property type="entry name" value="Leu-rich_rpt_typical-subtyp"/>
</dbReference>
<evidence type="ECO:0000256" key="2">
    <source>
        <dbReference type="ARBA" id="ARBA00022737"/>
    </source>
</evidence>
<keyword evidence="1" id="KW-0433">Leucine-rich repeat</keyword>
<feature type="domain" description="Disease resistance R13L4/SHOC-2-like LRR" evidence="4">
    <location>
        <begin position="21"/>
        <end position="130"/>
    </location>
</feature>
<feature type="domain" description="Glycosyltransferase 61 catalytic" evidence="3">
    <location>
        <begin position="244"/>
        <end position="357"/>
    </location>
</feature>
<evidence type="ECO:0000313" key="5">
    <source>
        <dbReference type="EMBL" id="KAK7241520.1"/>
    </source>
</evidence>
<keyword evidence="6" id="KW-1185">Reference proteome</keyword>
<protein>
    <recommendedName>
        <fullName evidence="7">DUF563 domain-containing protein</fullName>
    </recommendedName>
</protein>
<name>A0ABR1FZ17_AURAN</name>
<proteinExistence type="predicted"/>
<dbReference type="SMART" id="SM00369">
    <property type="entry name" value="LRR_TYP"/>
    <property type="match status" value="3"/>
</dbReference>
<evidence type="ECO:0000313" key="6">
    <source>
        <dbReference type="Proteomes" id="UP001363151"/>
    </source>
</evidence>
<evidence type="ECO:0000259" key="4">
    <source>
        <dbReference type="Pfam" id="PF23598"/>
    </source>
</evidence>
<sequence length="396" mass="42970">MSALEDTERTCVDLSYRSLVAVPTLNDAAWLVVLDLKGNDLEALPDLSALRSLRSLIVSQNALAELPASIGQLRRLELLGAHGNDIRRLPESVCDLGELRVLGLGFNRIAELPDGISRLASLRQLELHNSELAALPALPPALACLQLSRNPLGAASLRSLSRLVELVLSGCGLAELPIGDAPTLQKVWANDNHFAALPDAVGRLPRLKTLWDLKFQNVLVELLGLKLERAAADVSRGYAFVDLPPRSATGRFQRREVEALRATVFGRLGGAPEARYATFVRRKLDGKAIGRRLTNEAALVEALERACSACAAPFRTVAPEELSPLEQVRVFASSRVVVGQHGAGLANALWLPARASLIEIGPFWDLHEKLVGALDRVRYVGLERPRAGYTARIDVD</sequence>
<gene>
    <name evidence="5" type="ORF">SO694_00058211</name>
</gene>